<evidence type="ECO:0000259" key="7">
    <source>
        <dbReference type="Pfam" id="PF20466"/>
    </source>
</evidence>
<evidence type="ECO:0000256" key="4">
    <source>
        <dbReference type="ARBA" id="ARBA00047942"/>
    </source>
</evidence>
<comment type="caution">
    <text evidence="9">The sequence shown here is derived from an EMBL/GenBank/DDBJ whole genome shotgun (WGS) entry which is preliminary data.</text>
</comment>
<dbReference type="InterPro" id="IPR046817">
    <property type="entry name" value="MmeI_N"/>
</dbReference>
<evidence type="ECO:0000313" key="9">
    <source>
        <dbReference type="EMBL" id="MFD1043084.1"/>
    </source>
</evidence>
<dbReference type="Pfam" id="PF20465">
    <property type="entry name" value="MmeI_hel"/>
    <property type="match status" value="1"/>
</dbReference>
<evidence type="ECO:0000256" key="3">
    <source>
        <dbReference type="ARBA" id="ARBA00022679"/>
    </source>
</evidence>
<accession>A0ABW3M0F1</accession>
<dbReference type="InterPro" id="IPR046820">
    <property type="entry name" value="MmeI_TRD"/>
</dbReference>
<feature type="domain" description="MmeI-like N-terminal" evidence="5">
    <location>
        <begin position="1"/>
        <end position="173"/>
    </location>
</feature>
<feature type="domain" description="MmeI-like target recognition" evidence="7">
    <location>
        <begin position="691"/>
        <end position="846"/>
    </location>
</feature>
<evidence type="ECO:0000259" key="8">
    <source>
        <dbReference type="Pfam" id="PF20473"/>
    </source>
</evidence>
<dbReference type="RefSeq" id="WP_162377182.1">
    <property type="nucleotide sequence ID" value="NZ_JBHTKN010000008.1"/>
</dbReference>
<proteinExistence type="predicted"/>
<keyword evidence="3" id="KW-0808">Transferase</keyword>
<dbReference type="PROSITE" id="PS00092">
    <property type="entry name" value="N6_MTASE"/>
    <property type="match status" value="1"/>
</dbReference>
<keyword evidence="10" id="KW-1185">Reference proteome</keyword>
<dbReference type="InterPro" id="IPR046819">
    <property type="entry name" value="MmeI_hel"/>
</dbReference>
<protein>
    <recommendedName>
        <fullName evidence="1">site-specific DNA-methyltransferase (adenine-specific)</fullName>
        <ecNumber evidence="1">2.1.1.72</ecNumber>
    </recommendedName>
</protein>
<feature type="domain" description="MmeI-like DNA-methyltransferase" evidence="8">
    <location>
        <begin position="361"/>
        <end position="587"/>
    </location>
</feature>
<dbReference type="EC" id="2.1.1.72" evidence="1"/>
<keyword evidence="2 9" id="KW-0489">Methyltransferase</keyword>
<dbReference type="InterPro" id="IPR002052">
    <property type="entry name" value="DNA_methylase_N6_adenine_CS"/>
</dbReference>
<dbReference type="PANTHER" id="PTHR33841:SF1">
    <property type="entry name" value="DNA METHYLTRANSFERASE A"/>
    <property type="match status" value="1"/>
</dbReference>
<reference evidence="10" key="1">
    <citation type="journal article" date="2019" name="Int. J. Syst. Evol. Microbiol.">
        <title>The Global Catalogue of Microorganisms (GCM) 10K type strain sequencing project: providing services to taxonomists for standard genome sequencing and annotation.</title>
        <authorList>
            <consortium name="The Broad Institute Genomics Platform"/>
            <consortium name="The Broad Institute Genome Sequencing Center for Infectious Disease"/>
            <person name="Wu L."/>
            <person name="Ma J."/>
        </authorList>
    </citation>
    <scope>NUCLEOTIDE SEQUENCE [LARGE SCALE GENOMIC DNA]</scope>
    <source>
        <strain evidence="10">CCUG 55854</strain>
    </source>
</reference>
<name>A0ABW3M0F1_9GAMM</name>
<dbReference type="InterPro" id="IPR046816">
    <property type="entry name" value="MmeI_Mtase"/>
</dbReference>
<dbReference type="Proteomes" id="UP001597033">
    <property type="component" value="Unassembled WGS sequence"/>
</dbReference>
<dbReference type="Pfam" id="PF20464">
    <property type="entry name" value="MmeI_N"/>
    <property type="match status" value="1"/>
</dbReference>
<dbReference type="PANTHER" id="PTHR33841">
    <property type="entry name" value="DNA METHYLTRANSFERASE YEEA-RELATED"/>
    <property type="match status" value="1"/>
</dbReference>
<organism evidence="9 10">
    <name type="scientific">Pseudoxanthomonas kaohsiungensis</name>
    <dbReference type="NCBI Taxonomy" id="283923"/>
    <lineage>
        <taxon>Bacteria</taxon>
        <taxon>Pseudomonadati</taxon>
        <taxon>Pseudomonadota</taxon>
        <taxon>Gammaproteobacteria</taxon>
        <taxon>Lysobacterales</taxon>
        <taxon>Lysobacteraceae</taxon>
        <taxon>Pseudoxanthomonas</taxon>
    </lineage>
</organism>
<dbReference type="SUPFAM" id="SSF53335">
    <property type="entry name" value="S-adenosyl-L-methionine-dependent methyltransferases"/>
    <property type="match status" value="1"/>
</dbReference>
<gene>
    <name evidence="9" type="ORF">ACFQ2N_12095</name>
</gene>
<evidence type="ECO:0000259" key="6">
    <source>
        <dbReference type="Pfam" id="PF20465"/>
    </source>
</evidence>
<dbReference type="InterPro" id="IPR029063">
    <property type="entry name" value="SAM-dependent_MTases_sf"/>
</dbReference>
<dbReference type="EMBL" id="JBHTKN010000008">
    <property type="protein sequence ID" value="MFD1043084.1"/>
    <property type="molecule type" value="Genomic_DNA"/>
</dbReference>
<comment type="catalytic activity">
    <reaction evidence="4">
        <text>a 2'-deoxyadenosine in DNA + S-adenosyl-L-methionine = an N(6)-methyl-2'-deoxyadenosine in DNA + S-adenosyl-L-homocysteine + H(+)</text>
        <dbReference type="Rhea" id="RHEA:15197"/>
        <dbReference type="Rhea" id="RHEA-COMP:12418"/>
        <dbReference type="Rhea" id="RHEA-COMP:12419"/>
        <dbReference type="ChEBI" id="CHEBI:15378"/>
        <dbReference type="ChEBI" id="CHEBI:57856"/>
        <dbReference type="ChEBI" id="CHEBI:59789"/>
        <dbReference type="ChEBI" id="CHEBI:90615"/>
        <dbReference type="ChEBI" id="CHEBI:90616"/>
        <dbReference type="EC" id="2.1.1.72"/>
    </reaction>
</comment>
<sequence length="982" mass="110335">MSPNEFIAKWKGGGEEKRDAQSFFDDLCRLVGHKTPREADPEHTWFTYEYGVGKAGGGKGFADAWMKNRFGWEAKSTGRDLKEAYVQLKMYADELQNPPLLVVSDLRTIEIHTNFTNTVKEVHRFTVEDLADPAVLRKVRAMFHNPDELRPGILRSDITREAARKFAGLAGTLRGRGHPPQKVAHFLNRLVFCMFAEDIGLLQDNLFTRMVEGSQDDPDAFEENARQLFRAMHMGGRAAFVPVAWFNGGLFDDDSTLRFEREELRVLLGACQLSWDQIDPSIFGTLFERGLDPSSRAQLGAHYTDPDTIMKLIKPVLVEPWLAEWDAEKSILQPLMDKADTKGSRRGESPSVKGARTTAFNQAKQRVADFLDRLRAFTVLDPACGSGNFLFMSLRALKDLEQRIMIEAEEMGVPRQILGVNPRQVLGIEINEYAAELARITIWIGELQWMIQNGYGARRDPILLPLEQIQCRDALVNADGSEADWPAADVIVGNPPFIGGNKMRSELGPAYTTHVRRLYAGRVSSGADFVCFWFEKAREAIVAKRTKRAGLVATNSIRHGKNRKALDRIKNGLHIFAAWSSLEWWDNETPVDVSLIAFGPSPSPVGLLDDVVVPEITSSLTPLLHHDIAKAKVLASNKGRSFQGVIPRAELKRAKRVRLGLDLPEATFNLDGCVARRMLQGPATPLGEPVASVVRPYLIADDITDRPYDRYIVNFGSRDMAAASMFAGPFDAVANVRLHREHMDERNDRESWWQLSRWRPKMVAALEPLTRYIAIPRHSKHYICAWVHPAVLPDSAVVVVARDDDAFFGMLHSRIHRAWALRQGSELENRPRYTPSSSFDTFPFPNGMTPDVSAADLEAMPTARKIAEAARQLVQARDGWLNPDAWAEWKDDVVAEFPKRVVARPGHEKDLAGRTLTSLYNDPPAWLTALHDALDQAVAEAYGWEWPLDDEEILRRLFELNAERQGGAANQAREEAEDEDDA</sequence>
<evidence type="ECO:0000259" key="5">
    <source>
        <dbReference type="Pfam" id="PF20464"/>
    </source>
</evidence>
<dbReference type="GO" id="GO:0032259">
    <property type="term" value="P:methylation"/>
    <property type="evidence" value="ECO:0007669"/>
    <property type="project" value="UniProtKB-KW"/>
</dbReference>
<dbReference type="Gene3D" id="3.40.50.150">
    <property type="entry name" value="Vaccinia Virus protein VP39"/>
    <property type="match status" value="1"/>
</dbReference>
<evidence type="ECO:0000256" key="1">
    <source>
        <dbReference type="ARBA" id="ARBA00011900"/>
    </source>
</evidence>
<dbReference type="GO" id="GO:0008168">
    <property type="term" value="F:methyltransferase activity"/>
    <property type="evidence" value="ECO:0007669"/>
    <property type="project" value="UniProtKB-KW"/>
</dbReference>
<dbReference type="Pfam" id="PF20466">
    <property type="entry name" value="MmeI_TRD"/>
    <property type="match status" value="1"/>
</dbReference>
<evidence type="ECO:0000256" key="2">
    <source>
        <dbReference type="ARBA" id="ARBA00022603"/>
    </source>
</evidence>
<feature type="domain" description="MmeI-like helicase spacer" evidence="6">
    <location>
        <begin position="182"/>
        <end position="251"/>
    </location>
</feature>
<dbReference type="InterPro" id="IPR050953">
    <property type="entry name" value="N4_N6_ade-DNA_methylase"/>
</dbReference>
<dbReference type="Pfam" id="PF20473">
    <property type="entry name" value="MmeI_Mtase"/>
    <property type="match status" value="1"/>
</dbReference>
<evidence type="ECO:0000313" key="10">
    <source>
        <dbReference type="Proteomes" id="UP001597033"/>
    </source>
</evidence>